<keyword evidence="3" id="KW-1185">Reference proteome</keyword>
<comment type="caution">
    <text evidence="2">The sequence shown here is derived from an EMBL/GenBank/DDBJ whole genome shotgun (WGS) entry which is preliminary data.</text>
</comment>
<sequence>MTNAEVGVVFGVAFASFCVCGAVSQTLRQREYARRRGWLDAMTPGAVLPSRRSMGWGLLLAAGWVLVALPVVLLL</sequence>
<protein>
    <submittedName>
        <fullName evidence="2">Uncharacterized protein</fullName>
    </submittedName>
</protein>
<keyword evidence="1" id="KW-0472">Membrane</keyword>
<keyword evidence="1" id="KW-1133">Transmembrane helix</keyword>
<dbReference type="EMBL" id="BAABKG010000001">
    <property type="protein sequence ID" value="GAA5142053.1"/>
    <property type="molecule type" value="Genomic_DNA"/>
</dbReference>
<evidence type="ECO:0000313" key="3">
    <source>
        <dbReference type="Proteomes" id="UP001500221"/>
    </source>
</evidence>
<evidence type="ECO:0000256" key="1">
    <source>
        <dbReference type="SAM" id="Phobius"/>
    </source>
</evidence>
<evidence type="ECO:0000313" key="2">
    <source>
        <dbReference type="EMBL" id="GAA5142053.1"/>
    </source>
</evidence>
<keyword evidence="1" id="KW-0812">Transmembrane</keyword>
<dbReference type="Proteomes" id="UP001500221">
    <property type="component" value="Unassembled WGS sequence"/>
</dbReference>
<feature type="transmembrane region" description="Helical" evidence="1">
    <location>
        <begin position="56"/>
        <end position="74"/>
    </location>
</feature>
<dbReference type="RefSeq" id="WP_345454183.1">
    <property type="nucleotide sequence ID" value="NZ_BAABKG010000001.1"/>
</dbReference>
<reference evidence="3" key="1">
    <citation type="journal article" date="2019" name="Int. J. Syst. Evol. Microbiol.">
        <title>The Global Catalogue of Microorganisms (GCM) 10K type strain sequencing project: providing services to taxonomists for standard genome sequencing and annotation.</title>
        <authorList>
            <consortium name="The Broad Institute Genomics Platform"/>
            <consortium name="The Broad Institute Genome Sequencing Center for Infectious Disease"/>
            <person name="Wu L."/>
            <person name="Ma J."/>
        </authorList>
    </citation>
    <scope>NUCLEOTIDE SEQUENCE [LARGE SCALE GENOMIC DNA]</scope>
    <source>
        <strain evidence="3">JCM 18459</strain>
    </source>
</reference>
<proteinExistence type="predicted"/>
<organism evidence="2 3">
    <name type="scientific">Nocardioides marinquilinus</name>
    <dbReference type="NCBI Taxonomy" id="1210400"/>
    <lineage>
        <taxon>Bacteria</taxon>
        <taxon>Bacillati</taxon>
        <taxon>Actinomycetota</taxon>
        <taxon>Actinomycetes</taxon>
        <taxon>Propionibacteriales</taxon>
        <taxon>Nocardioidaceae</taxon>
        <taxon>Nocardioides</taxon>
    </lineage>
</organism>
<feature type="transmembrane region" description="Helical" evidence="1">
    <location>
        <begin position="6"/>
        <end position="27"/>
    </location>
</feature>
<name>A0ABP9P7V1_9ACTN</name>
<accession>A0ABP9P7V1</accession>
<gene>
    <name evidence="2" type="ORF">GCM10023340_04910</name>
</gene>